<dbReference type="InterPro" id="IPR036866">
    <property type="entry name" value="RibonucZ/Hydroxyglut_hydro"/>
</dbReference>
<dbReference type="AlphaFoldDB" id="A0A540VLF8"/>
<evidence type="ECO:0000313" key="2">
    <source>
        <dbReference type="EMBL" id="TQE96963.1"/>
    </source>
</evidence>
<keyword evidence="3" id="KW-1185">Reference proteome</keyword>
<dbReference type="Pfam" id="PF00753">
    <property type="entry name" value="Lactamase_B"/>
    <property type="match status" value="1"/>
</dbReference>
<reference evidence="2 3" key="1">
    <citation type="submission" date="2019-06" db="EMBL/GenBank/DDBJ databases">
        <title>Genome sequence of Litorilinea aerophila BAA-2444.</title>
        <authorList>
            <person name="Maclea K.S."/>
            <person name="Maurais E.G."/>
            <person name="Iannazzi L.C."/>
        </authorList>
    </citation>
    <scope>NUCLEOTIDE SEQUENCE [LARGE SCALE GENOMIC DNA]</scope>
    <source>
        <strain evidence="2 3">ATCC BAA-2444</strain>
    </source>
</reference>
<protein>
    <submittedName>
        <fullName evidence="2">MBL fold metallo-hydrolase</fullName>
    </submittedName>
</protein>
<dbReference type="OrthoDB" id="2373347at2"/>
<keyword evidence="2" id="KW-0378">Hydrolase</keyword>
<dbReference type="Gene3D" id="3.60.15.10">
    <property type="entry name" value="Ribonuclease Z/Hydroxyacylglutathione hydrolase-like"/>
    <property type="match status" value="1"/>
</dbReference>
<sequence length="278" mass="30574">MNYICTTCGTQFAETDSPPDTCPICADERQYIGWEGQRWTTLAELQADYHNVIKTAEPGLTGIGTHPHFAIGQRALLVQTPQGNVLWDCISLLDDPTIAAVEALGGIQAIAISHPHFYSSMVEWGRAFQAPIYLHESDRRWVMRPDPAIHFWQGETLSLWDGVTLIRCGGHFAGSTVLHWRDGAEGQGVLLTGDTLQVVSDRRYVSFMRSYPNLIPLSAAAVRRIVDALAPYSFERIYGGWWDRVVAGDAQAAVARSAARYLQALQAEGGATGEDDLA</sequence>
<dbReference type="FunCoup" id="A0A540VLF8">
    <property type="interactions" value="10"/>
</dbReference>
<evidence type="ECO:0000313" key="3">
    <source>
        <dbReference type="Proteomes" id="UP000317371"/>
    </source>
</evidence>
<dbReference type="InterPro" id="IPR001279">
    <property type="entry name" value="Metallo-B-lactamas"/>
</dbReference>
<gene>
    <name evidence="2" type="ORF">FKZ61_04805</name>
</gene>
<dbReference type="SMART" id="SM00849">
    <property type="entry name" value="Lactamase_B"/>
    <property type="match status" value="1"/>
</dbReference>
<dbReference type="Proteomes" id="UP000317371">
    <property type="component" value="Unassembled WGS sequence"/>
</dbReference>
<dbReference type="GO" id="GO:0016787">
    <property type="term" value="F:hydrolase activity"/>
    <property type="evidence" value="ECO:0007669"/>
    <property type="project" value="UniProtKB-KW"/>
</dbReference>
<dbReference type="SUPFAM" id="SSF56281">
    <property type="entry name" value="Metallo-hydrolase/oxidoreductase"/>
    <property type="match status" value="1"/>
</dbReference>
<dbReference type="InParanoid" id="A0A540VLF8"/>
<accession>A0A540VLF8</accession>
<name>A0A540VLF8_9CHLR</name>
<dbReference type="PANTHER" id="PTHR36839">
    <property type="entry name" value="METALLO-BETA-LACTAMASE FAMILY PROTEIN (AFU_ORTHOLOGUE AFUA_5G12770)"/>
    <property type="match status" value="1"/>
</dbReference>
<proteinExistence type="predicted"/>
<comment type="caution">
    <text evidence="2">The sequence shown here is derived from an EMBL/GenBank/DDBJ whole genome shotgun (WGS) entry which is preliminary data.</text>
</comment>
<dbReference type="PANTHER" id="PTHR36839:SF1">
    <property type="entry name" value="METALLO-BETA-LACTAMASE FAMILY PROTEIN (AFU_ORTHOLOGUE AFUA_5G12770)"/>
    <property type="match status" value="1"/>
</dbReference>
<organism evidence="2 3">
    <name type="scientific">Litorilinea aerophila</name>
    <dbReference type="NCBI Taxonomy" id="1204385"/>
    <lineage>
        <taxon>Bacteria</taxon>
        <taxon>Bacillati</taxon>
        <taxon>Chloroflexota</taxon>
        <taxon>Caldilineae</taxon>
        <taxon>Caldilineales</taxon>
        <taxon>Caldilineaceae</taxon>
        <taxon>Litorilinea</taxon>
    </lineage>
</organism>
<evidence type="ECO:0000259" key="1">
    <source>
        <dbReference type="SMART" id="SM00849"/>
    </source>
</evidence>
<dbReference type="RefSeq" id="WP_141608948.1">
    <property type="nucleotide sequence ID" value="NZ_VIGC02000005.1"/>
</dbReference>
<feature type="domain" description="Metallo-beta-lactamase" evidence="1">
    <location>
        <begin position="72"/>
        <end position="241"/>
    </location>
</feature>
<dbReference type="EMBL" id="VIGC01000005">
    <property type="protein sequence ID" value="TQE96963.1"/>
    <property type="molecule type" value="Genomic_DNA"/>
</dbReference>